<dbReference type="EMBL" id="JALDAY010000001">
    <property type="protein sequence ID" value="MCI3270125.1"/>
    <property type="molecule type" value="Genomic_DNA"/>
</dbReference>
<sequence>MVTVLGMVKGKVLAVPFPEGARLIQEALERPDYRDAYAMELLPGMPRDPAAWTGILRDAFPVVGRQGGEVLMKVSASGLDAWASILVDSERVTLCSAVKTNGWRSKAYWGVVRWVHPFMARLMIVRTHRTLAGVTSASSP</sequence>
<keyword evidence="2" id="KW-1185">Reference proteome</keyword>
<evidence type="ECO:0000313" key="2">
    <source>
        <dbReference type="Proteomes" id="UP001165269"/>
    </source>
</evidence>
<reference evidence="1" key="1">
    <citation type="submission" date="2022-03" db="EMBL/GenBank/DDBJ databases">
        <title>Streptomyces 7R015 and 7R016 isolated from Barleria lupulina in Thailand.</title>
        <authorList>
            <person name="Kanchanasin P."/>
            <person name="Phongsopitanun W."/>
            <person name="Tanasupawat S."/>
        </authorList>
    </citation>
    <scope>NUCLEOTIDE SEQUENCE</scope>
    <source>
        <strain evidence="1">7R015</strain>
    </source>
</reference>
<accession>A0ABS9XYT9</accession>
<proteinExistence type="predicted"/>
<evidence type="ECO:0000313" key="1">
    <source>
        <dbReference type="EMBL" id="MCI3270125.1"/>
    </source>
</evidence>
<name>A0ABS9XYT9_9ACTN</name>
<protein>
    <submittedName>
        <fullName evidence="1">DUF2867 domain-containing protein</fullName>
    </submittedName>
</protein>
<comment type="caution">
    <text evidence="1">The sequence shown here is derived from an EMBL/GenBank/DDBJ whole genome shotgun (WGS) entry which is preliminary data.</text>
</comment>
<dbReference type="RefSeq" id="WP_242760653.1">
    <property type="nucleotide sequence ID" value="NZ_JALDAY010000001.1"/>
</dbReference>
<organism evidence="1 2">
    <name type="scientific">Streptomyces cylindrosporus</name>
    <dbReference type="NCBI Taxonomy" id="2927583"/>
    <lineage>
        <taxon>Bacteria</taxon>
        <taxon>Bacillati</taxon>
        <taxon>Actinomycetota</taxon>
        <taxon>Actinomycetes</taxon>
        <taxon>Kitasatosporales</taxon>
        <taxon>Streptomycetaceae</taxon>
        <taxon>Streptomyces</taxon>
    </lineage>
</organism>
<gene>
    <name evidence="1" type="ORF">MQP27_03250</name>
</gene>
<dbReference type="Proteomes" id="UP001165269">
    <property type="component" value="Unassembled WGS sequence"/>
</dbReference>